<dbReference type="GeneID" id="54475529"/>
<dbReference type="PRINTS" id="PR01036">
    <property type="entry name" value="TCRTETB"/>
</dbReference>
<dbReference type="OrthoDB" id="2441642at2759"/>
<reference evidence="9" key="1">
    <citation type="journal article" date="2020" name="Stud. Mycol.">
        <title>101 Dothideomycetes genomes: a test case for predicting lifestyles and emergence of pathogens.</title>
        <authorList>
            <person name="Haridas S."/>
            <person name="Albert R."/>
            <person name="Binder M."/>
            <person name="Bloem J."/>
            <person name="Labutti K."/>
            <person name="Salamov A."/>
            <person name="Andreopoulos B."/>
            <person name="Baker S."/>
            <person name="Barry K."/>
            <person name="Bills G."/>
            <person name="Bluhm B."/>
            <person name="Cannon C."/>
            <person name="Castanera R."/>
            <person name="Culley D."/>
            <person name="Daum C."/>
            <person name="Ezra D."/>
            <person name="Gonzalez J."/>
            <person name="Henrissat B."/>
            <person name="Kuo A."/>
            <person name="Liang C."/>
            <person name="Lipzen A."/>
            <person name="Lutzoni F."/>
            <person name="Magnuson J."/>
            <person name="Mondo S."/>
            <person name="Nolan M."/>
            <person name="Ohm R."/>
            <person name="Pangilinan J."/>
            <person name="Park H.-J."/>
            <person name="Ramirez L."/>
            <person name="Alfaro M."/>
            <person name="Sun H."/>
            <person name="Tritt A."/>
            <person name="Yoshinaga Y."/>
            <person name="Zwiers L.-H."/>
            <person name="Turgeon B."/>
            <person name="Goodwin S."/>
            <person name="Spatafora J."/>
            <person name="Crous P."/>
            <person name="Grigoriev I."/>
        </authorList>
    </citation>
    <scope>NUCLEOTIDE SEQUENCE</scope>
    <source>
        <strain evidence="9">CBS 113389</strain>
    </source>
</reference>
<dbReference type="InterPro" id="IPR011701">
    <property type="entry name" value="MFS"/>
</dbReference>
<keyword evidence="10" id="KW-1185">Reference proteome</keyword>
<gene>
    <name evidence="9" type="ORF">BDY17DRAFT_303195</name>
</gene>
<evidence type="ECO:0000259" key="8">
    <source>
        <dbReference type="PROSITE" id="PS50850"/>
    </source>
</evidence>
<dbReference type="PANTHER" id="PTHR23502:SF51">
    <property type="entry name" value="QUINIDINE RESISTANCE PROTEIN 1-RELATED"/>
    <property type="match status" value="1"/>
</dbReference>
<feature type="transmembrane region" description="Helical" evidence="7">
    <location>
        <begin position="185"/>
        <end position="210"/>
    </location>
</feature>
<feature type="domain" description="Major facilitator superfamily (MFS) profile" evidence="8">
    <location>
        <begin position="61"/>
        <end position="513"/>
    </location>
</feature>
<accession>A0A6A6PK59</accession>
<keyword evidence="3 7" id="KW-0812">Transmembrane</keyword>
<sequence>MEKDAAKPQPPLVTQESETWSVSRASVEDDSHDVGHPPQLTRTVSSGPPYSIFTSRAKLFIVMAVSVSGLISPFGAVTFYPVLNVLARDLHVTPSLINLSLTTYMIAQAIAPSIIAGMSDNSGRRLSFIICFIIYIGANIGLALQTDYAALLVLRMVQATGCSAAIALSNAVVADVATSAERGKYMGYATSGLLFGPAFGPTIGGLLAQYLGWRAVFWFLVIFTGVLLVIFVILFPETCRNVVGNGSIPAKGVNLSLLGYLQQRRHARENESIHADQASFKLNRKRKVTFPNPLAVARIIIQKESGIILLYNGLFFTSMMITTASLPHLLFTTYGLDTLDIGLCYIALGCGSLASTLTMGHVVDWNFRRHARRLNYVITKGRQQDLRDFPIEVVRCEIVIPGHIIGTLATLAFGWTIDFATPLAGPEIAIFFLGFGVSTVFNLTNTLLLDLHRDTPATATAAVNFVRCLMTAAGAAFIIPLCNAITPGWAFTLLTGVYALSISGCFLIMKKGQQWRTEAAAKKEKEAEKVAAAAQADLEAQVESDRRLHEVDGNEDHGEELEKMSSADKK</sequence>
<feature type="compositionally biased region" description="Polar residues" evidence="6">
    <location>
        <begin position="12"/>
        <end position="24"/>
    </location>
</feature>
<dbReference type="InterPro" id="IPR036259">
    <property type="entry name" value="MFS_trans_sf"/>
</dbReference>
<feature type="compositionally biased region" description="Basic and acidic residues" evidence="6">
    <location>
        <begin position="543"/>
        <end position="570"/>
    </location>
</feature>
<dbReference type="PANTHER" id="PTHR23502">
    <property type="entry name" value="MAJOR FACILITATOR SUPERFAMILY"/>
    <property type="match status" value="1"/>
</dbReference>
<dbReference type="EMBL" id="MU001640">
    <property type="protein sequence ID" value="KAF2480081.1"/>
    <property type="molecule type" value="Genomic_DNA"/>
</dbReference>
<evidence type="ECO:0000256" key="1">
    <source>
        <dbReference type="ARBA" id="ARBA00004141"/>
    </source>
</evidence>
<dbReference type="PROSITE" id="PS50850">
    <property type="entry name" value="MFS"/>
    <property type="match status" value="1"/>
</dbReference>
<keyword evidence="4 7" id="KW-1133">Transmembrane helix</keyword>
<dbReference type="FunFam" id="1.20.1720.10:FF:000009">
    <property type="entry name" value="MFS multidrug transporter"/>
    <property type="match status" value="1"/>
</dbReference>
<evidence type="ECO:0000256" key="6">
    <source>
        <dbReference type="SAM" id="MobiDB-lite"/>
    </source>
</evidence>
<dbReference type="InterPro" id="IPR020846">
    <property type="entry name" value="MFS_dom"/>
</dbReference>
<feature type="transmembrane region" description="Helical" evidence="7">
    <location>
        <begin position="95"/>
        <end position="114"/>
    </location>
</feature>
<dbReference type="SUPFAM" id="SSF103473">
    <property type="entry name" value="MFS general substrate transporter"/>
    <property type="match status" value="1"/>
</dbReference>
<evidence type="ECO:0000313" key="9">
    <source>
        <dbReference type="EMBL" id="KAF2480081.1"/>
    </source>
</evidence>
<dbReference type="AlphaFoldDB" id="A0A6A6PK59"/>
<evidence type="ECO:0000313" key="10">
    <source>
        <dbReference type="Proteomes" id="UP000799767"/>
    </source>
</evidence>
<dbReference type="Proteomes" id="UP000799767">
    <property type="component" value="Unassembled WGS sequence"/>
</dbReference>
<keyword evidence="5 7" id="KW-0472">Membrane</keyword>
<evidence type="ECO:0000256" key="5">
    <source>
        <dbReference type="ARBA" id="ARBA00023136"/>
    </source>
</evidence>
<feature type="region of interest" description="Disordered" evidence="6">
    <location>
        <begin position="537"/>
        <end position="570"/>
    </location>
</feature>
<feature type="compositionally biased region" description="Basic and acidic residues" evidence="6">
    <location>
        <begin position="26"/>
        <end position="35"/>
    </location>
</feature>
<name>A0A6A6PK59_9PEZI</name>
<dbReference type="GO" id="GO:0005886">
    <property type="term" value="C:plasma membrane"/>
    <property type="evidence" value="ECO:0007669"/>
    <property type="project" value="TreeGrafter"/>
</dbReference>
<feature type="transmembrane region" description="Helical" evidence="7">
    <location>
        <begin position="216"/>
        <end position="235"/>
    </location>
</feature>
<feature type="region of interest" description="Disordered" evidence="6">
    <location>
        <begin position="1"/>
        <end position="43"/>
    </location>
</feature>
<feature type="transmembrane region" description="Helical" evidence="7">
    <location>
        <begin position="126"/>
        <end position="144"/>
    </location>
</feature>
<feature type="transmembrane region" description="Helical" evidence="7">
    <location>
        <begin position="487"/>
        <end position="509"/>
    </location>
</feature>
<evidence type="ECO:0000256" key="7">
    <source>
        <dbReference type="SAM" id="Phobius"/>
    </source>
</evidence>
<proteinExistence type="predicted"/>
<feature type="transmembrane region" description="Helical" evidence="7">
    <location>
        <begin position="461"/>
        <end position="481"/>
    </location>
</feature>
<dbReference type="RefSeq" id="XP_033586651.1">
    <property type="nucleotide sequence ID" value="XM_033734527.1"/>
</dbReference>
<dbReference type="GO" id="GO:0022857">
    <property type="term" value="F:transmembrane transporter activity"/>
    <property type="evidence" value="ECO:0007669"/>
    <property type="project" value="InterPro"/>
</dbReference>
<dbReference type="Pfam" id="PF07690">
    <property type="entry name" value="MFS_1"/>
    <property type="match status" value="1"/>
</dbReference>
<feature type="transmembrane region" description="Helical" evidence="7">
    <location>
        <begin position="343"/>
        <end position="363"/>
    </location>
</feature>
<evidence type="ECO:0000256" key="3">
    <source>
        <dbReference type="ARBA" id="ARBA00022692"/>
    </source>
</evidence>
<evidence type="ECO:0000256" key="4">
    <source>
        <dbReference type="ARBA" id="ARBA00022989"/>
    </source>
</evidence>
<evidence type="ECO:0000256" key="2">
    <source>
        <dbReference type="ARBA" id="ARBA00022448"/>
    </source>
</evidence>
<feature type="transmembrane region" description="Helical" evidence="7">
    <location>
        <begin position="429"/>
        <end position="449"/>
    </location>
</feature>
<organism evidence="9 10">
    <name type="scientific">Neohortaea acidophila</name>
    <dbReference type="NCBI Taxonomy" id="245834"/>
    <lineage>
        <taxon>Eukaryota</taxon>
        <taxon>Fungi</taxon>
        <taxon>Dikarya</taxon>
        <taxon>Ascomycota</taxon>
        <taxon>Pezizomycotina</taxon>
        <taxon>Dothideomycetes</taxon>
        <taxon>Dothideomycetidae</taxon>
        <taxon>Mycosphaerellales</taxon>
        <taxon>Teratosphaeriaceae</taxon>
        <taxon>Neohortaea</taxon>
    </lineage>
</organism>
<feature type="transmembrane region" description="Helical" evidence="7">
    <location>
        <begin position="398"/>
        <end position="417"/>
    </location>
</feature>
<dbReference type="Gene3D" id="1.20.1720.10">
    <property type="entry name" value="Multidrug resistance protein D"/>
    <property type="match status" value="1"/>
</dbReference>
<feature type="transmembrane region" description="Helical" evidence="7">
    <location>
        <begin position="150"/>
        <end position="173"/>
    </location>
</feature>
<feature type="transmembrane region" description="Helical" evidence="7">
    <location>
        <begin position="308"/>
        <end position="331"/>
    </location>
</feature>
<protein>
    <submittedName>
        <fullName evidence="9">Major facilitator superfamily domain-containing protein</fullName>
    </submittedName>
</protein>
<feature type="transmembrane region" description="Helical" evidence="7">
    <location>
        <begin position="59"/>
        <end position="83"/>
    </location>
</feature>
<keyword evidence="2" id="KW-0813">Transport</keyword>
<dbReference type="Gene3D" id="1.20.1250.20">
    <property type="entry name" value="MFS general substrate transporter like domains"/>
    <property type="match status" value="1"/>
</dbReference>
<comment type="subcellular location">
    <subcellularLocation>
        <location evidence="1">Membrane</location>
        <topology evidence="1">Multi-pass membrane protein</topology>
    </subcellularLocation>
</comment>